<evidence type="ECO:0000256" key="1">
    <source>
        <dbReference type="ARBA" id="ARBA00006787"/>
    </source>
</evidence>
<keyword evidence="6" id="KW-0223">Dioxygenase</keyword>
<dbReference type="EMBL" id="RFFH01000003">
    <property type="protein sequence ID" value="RMI33481.1"/>
    <property type="molecule type" value="Genomic_DNA"/>
</dbReference>
<reference evidence="7 8" key="1">
    <citation type="submission" date="2018-10" db="EMBL/GenBank/DDBJ databases">
        <title>Isolation from cow dung.</title>
        <authorList>
            <person name="Ling L."/>
        </authorList>
    </citation>
    <scope>NUCLEOTIDE SEQUENCE [LARGE SCALE GENOMIC DNA]</scope>
    <source>
        <strain evidence="7 8">NEAU-LL90</strain>
    </source>
</reference>
<dbReference type="GO" id="GO:0016121">
    <property type="term" value="P:carotene catabolic process"/>
    <property type="evidence" value="ECO:0007669"/>
    <property type="project" value="TreeGrafter"/>
</dbReference>
<comment type="similarity">
    <text evidence="1 6">Belongs to the carotenoid oxygenase family.</text>
</comment>
<keyword evidence="8" id="KW-1185">Reference proteome</keyword>
<protein>
    <recommendedName>
        <fullName evidence="6">Dioxygenase</fullName>
        <ecNumber evidence="6">1.13.11.-</ecNumber>
    </recommendedName>
</protein>
<accession>A0A3M2L761</accession>
<keyword evidence="3 6" id="KW-0560">Oxidoreductase</keyword>
<keyword evidence="2 5" id="KW-0479">Metal-binding</keyword>
<dbReference type="Proteomes" id="UP000279275">
    <property type="component" value="Unassembled WGS sequence"/>
</dbReference>
<dbReference type="AlphaFoldDB" id="A0A3M2L761"/>
<name>A0A3M2L761_9NOCA</name>
<feature type="binding site" evidence="5">
    <location>
        <position position="304"/>
    </location>
    <ligand>
        <name>Fe cation</name>
        <dbReference type="ChEBI" id="CHEBI:24875"/>
        <note>catalytic</note>
    </ligand>
</feature>
<evidence type="ECO:0000256" key="5">
    <source>
        <dbReference type="PIRSR" id="PIRSR604294-1"/>
    </source>
</evidence>
<feature type="binding site" evidence="5">
    <location>
        <position position="163"/>
    </location>
    <ligand>
        <name>Fe cation</name>
        <dbReference type="ChEBI" id="CHEBI:24875"/>
        <note>catalytic</note>
    </ligand>
</feature>
<dbReference type="OrthoDB" id="6636843at2"/>
<dbReference type="GO" id="GO:0010436">
    <property type="term" value="F:carotenoid dioxygenase activity"/>
    <property type="evidence" value="ECO:0007669"/>
    <property type="project" value="TreeGrafter"/>
</dbReference>
<evidence type="ECO:0000256" key="2">
    <source>
        <dbReference type="ARBA" id="ARBA00022723"/>
    </source>
</evidence>
<feature type="binding site" evidence="5">
    <location>
        <position position="475"/>
    </location>
    <ligand>
        <name>Fe cation</name>
        <dbReference type="ChEBI" id="CHEBI:24875"/>
        <note>catalytic</note>
    </ligand>
</feature>
<evidence type="ECO:0000256" key="4">
    <source>
        <dbReference type="ARBA" id="ARBA00023004"/>
    </source>
</evidence>
<organism evidence="7 8">
    <name type="scientific">Nocardia stercoris</name>
    <dbReference type="NCBI Taxonomy" id="2483361"/>
    <lineage>
        <taxon>Bacteria</taxon>
        <taxon>Bacillati</taxon>
        <taxon>Actinomycetota</taxon>
        <taxon>Actinomycetes</taxon>
        <taxon>Mycobacteriales</taxon>
        <taxon>Nocardiaceae</taxon>
        <taxon>Nocardia</taxon>
    </lineage>
</organism>
<proteinExistence type="inferred from homology"/>
<evidence type="ECO:0000256" key="6">
    <source>
        <dbReference type="RuleBase" id="RU364048"/>
    </source>
</evidence>
<dbReference type="Pfam" id="PF03055">
    <property type="entry name" value="RPE65"/>
    <property type="match status" value="1"/>
</dbReference>
<evidence type="ECO:0000313" key="8">
    <source>
        <dbReference type="Proteomes" id="UP000279275"/>
    </source>
</evidence>
<comment type="caution">
    <text evidence="7">The sequence shown here is derived from an EMBL/GenBank/DDBJ whole genome shotgun (WGS) entry which is preliminary data.</text>
</comment>
<dbReference type="EC" id="1.13.11.-" evidence="6"/>
<gene>
    <name evidence="7" type="ORF">EBN03_10140</name>
</gene>
<dbReference type="RefSeq" id="WP_122187679.1">
    <property type="nucleotide sequence ID" value="NZ_RFFH01000003.1"/>
</dbReference>
<evidence type="ECO:0000313" key="7">
    <source>
        <dbReference type="EMBL" id="RMI33481.1"/>
    </source>
</evidence>
<dbReference type="InterPro" id="IPR004294">
    <property type="entry name" value="Carotenoid_Oase"/>
</dbReference>
<dbReference type="PANTHER" id="PTHR10543">
    <property type="entry name" value="BETA-CAROTENE DIOXYGENASE"/>
    <property type="match status" value="1"/>
</dbReference>
<keyword evidence="4 5" id="KW-0408">Iron</keyword>
<feature type="binding site" evidence="5">
    <location>
        <position position="212"/>
    </location>
    <ligand>
        <name>Fe cation</name>
        <dbReference type="ChEBI" id="CHEBI:24875"/>
        <note>catalytic</note>
    </ligand>
</feature>
<dbReference type="GO" id="GO:0046872">
    <property type="term" value="F:metal ion binding"/>
    <property type="evidence" value="ECO:0007669"/>
    <property type="project" value="UniProtKB-KW"/>
</dbReference>
<dbReference type="PANTHER" id="PTHR10543:SF89">
    <property type="entry name" value="CAROTENOID 9,10(9',10')-CLEAVAGE DIOXYGENASE 1"/>
    <property type="match status" value="1"/>
</dbReference>
<comment type="cofactor">
    <cofactor evidence="5 6">
        <name>Fe(2+)</name>
        <dbReference type="ChEBI" id="CHEBI:29033"/>
    </cofactor>
    <text evidence="5 6">Binds 1 Fe(2+) ion per subunit.</text>
</comment>
<sequence>MTSTQRSAPLPVSENHYLAGNFGPVAQEVTAYDLPVTGSIPDYLDGRFLRIGPNPIDPNPETYQWFLGEGMVHGLRIGDSRAQWYRNRWVRSARVARALGEEWRGGPWRGGFDFAANTNIIGHAGRTLALTETGARPYELDDELDTVGPSDFCGSLRGGYTAHPKRDPVSGELHAVSYNPLRANLARYSVTGVDGRIRREVDIPLRGSVMIHDFALTENYVLIYDLPVVLDLGNKLLNRFFSTHSTPSPLAAAAMSLSHRVQPKNLQLPYRWDPSYGARIGVLPRERTAAKVRWFEIEPCFVYHTLNAYEEGQRIVIDAVRHPSTFVNGHNEPTIGVPALHRWTADLATGRITEAPLDDRRQEFPRVDERLIGRRHRFGYSVARLNVPDTRSADTLLRNDVTTGTTEVVSFDGDGEPGEFIHVPSGPGTPEDDGVVMGFVYRHETGRSDLVILDAGTLDHVATVHLPARVPNGFHGNWVPTA</sequence>
<evidence type="ECO:0000256" key="3">
    <source>
        <dbReference type="ARBA" id="ARBA00023002"/>
    </source>
</evidence>